<dbReference type="Gene3D" id="3.30.1330.40">
    <property type="entry name" value="RutC-like"/>
    <property type="match status" value="1"/>
</dbReference>
<feature type="chain" id="PRO_5001801070" evidence="2">
    <location>
        <begin position="19"/>
        <end position="145"/>
    </location>
</feature>
<sequence>MKYIIILPLLLLFANAFSQEKQIKKEKWHWNNNKINQDTIAGYCQVLKVDNVLYISGAVATDITSEGITSVYNDLKASLASFGATFENVVKENLYTTNIDEMKKFNYVRKKFYNNDFPAATWVQIQRLYMPTAKLEIELVAHLPK</sequence>
<name>A0A085ZF63_9FLAO</name>
<dbReference type="RefSeq" id="WP_034705149.1">
    <property type="nucleotide sequence ID" value="NZ_JPRO01000009.1"/>
</dbReference>
<proteinExistence type="inferred from homology"/>
<evidence type="ECO:0000256" key="1">
    <source>
        <dbReference type="ARBA" id="ARBA00010552"/>
    </source>
</evidence>
<keyword evidence="4" id="KW-1185">Reference proteome</keyword>
<evidence type="ECO:0000313" key="3">
    <source>
        <dbReference type="EMBL" id="KFF03077.1"/>
    </source>
</evidence>
<dbReference type="SUPFAM" id="SSF55298">
    <property type="entry name" value="YjgF-like"/>
    <property type="match status" value="1"/>
</dbReference>
<dbReference type="OrthoDB" id="9799840at2"/>
<dbReference type="EMBL" id="JPRO01000009">
    <property type="protein sequence ID" value="KFF03077.1"/>
    <property type="molecule type" value="Genomic_DNA"/>
</dbReference>
<gene>
    <name evidence="3" type="ORF">IX38_11935</name>
</gene>
<evidence type="ECO:0000256" key="2">
    <source>
        <dbReference type="SAM" id="SignalP"/>
    </source>
</evidence>
<dbReference type="GO" id="GO:0019239">
    <property type="term" value="F:deaminase activity"/>
    <property type="evidence" value="ECO:0007669"/>
    <property type="project" value="TreeGrafter"/>
</dbReference>
<organism evidence="3 4">
    <name type="scientific">Chryseobacterium luteum</name>
    <dbReference type="NCBI Taxonomy" id="421531"/>
    <lineage>
        <taxon>Bacteria</taxon>
        <taxon>Pseudomonadati</taxon>
        <taxon>Bacteroidota</taxon>
        <taxon>Flavobacteriia</taxon>
        <taxon>Flavobacteriales</taxon>
        <taxon>Weeksellaceae</taxon>
        <taxon>Chryseobacterium group</taxon>
        <taxon>Chryseobacterium</taxon>
    </lineage>
</organism>
<dbReference type="CDD" id="cd00448">
    <property type="entry name" value="YjgF_YER057c_UK114_family"/>
    <property type="match status" value="1"/>
</dbReference>
<comment type="caution">
    <text evidence="3">The sequence shown here is derived from an EMBL/GenBank/DDBJ whole genome shotgun (WGS) entry which is preliminary data.</text>
</comment>
<feature type="signal peptide" evidence="2">
    <location>
        <begin position="1"/>
        <end position="18"/>
    </location>
</feature>
<dbReference type="InterPro" id="IPR035959">
    <property type="entry name" value="RutC-like_sf"/>
</dbReference>
<dbReference type="AlphaFoldDB" id="A0A085ZF63"/>
<dbReference type="eggNOG" id="COG0251">
    <property type="taxonomic scope" value="Bacteria"/>
</dbReference>
<dbReference type="Proteomes" id="UP000028703">
    <property type="component" value="Unassembled WGS sequence"/>
</dbReference>
<reference evidence="3 4" key="1">
    <citation type="submission" date="2014-07" db="EMBL/GenBank/DDBJ databases">
        <title>Genome of Chryseobacterium luteum DSM 18605.</title>
        <authorList>
            <person name="Stropko S.J."/>
            <person name="Pipes S.E."/>
            <person name="Newman J.D."/>
        </authorList>
    </citation>
    <scope>NUCLEOTIDE SEQUENCE [LARGE SCALE GENOMIC DNA]</scope>
    <source>
        <strain evidence="3 4">DSM 18605</strain>
    </source>
</reference>
<keyword evidence="2" id="KW-0732">Signal</keyword>
<comment type="similarity">
    <text evidence="1">Belongs to the RutC family.</text>
</comment>
<dbReference type="PANTHER" id="PTHR11803:SF58">
    <property type="entry name" value="PROTEIN HMF1-RELATED"/>
    <property type="match status" value="1"/>
</dbReference>
<dbReference type="InterPro" id="IPR006175">
    <property type="entry name" value="YjgF/YER057c/UK114"/>
</dbReference>
<dbReference type="PANTHER" id="PTHR11803">
    <property type="entry name" value="2-IMINOBUTANOATE/2-IMINOPROPANOATE DEAMINASE RIDA"/>
    <property type="match status" value="1"/>
</dbReference>
<protein>
    <submittedName>
        <fullName evidence="3">Translation initiation inhibitor, yjgF family protein</fullName>
    </submittedName>
</protein>
<dbReference type="GO" id="GO:0005829">
    <property type="term" value="C:cytosol"/>
    <property type="evidence" value="ECO:0007669"/>
    <property type="project" value="TreeGrafter"/>
</dbReference>
<dbReference type="Pfam" id="PF01042">
    <property type="entry name" value="Ribonuc_L-PSP"/>
    <property type="match status" value="1"/>
</dbReference>
<accession>A0A085ZF63</accession>
<evidence type="ECO:0000313" key="4">
    <source>
        <dbReference type="Proteomes" id="UP000028703"/>
    </source>
</evidence>
<dbReference type="STRING" id="421531.IX38_11935"/>